<gene>
    <name evidence="9" type="primary">inx</name>
    <name evidence="11" type="ORF">XAT740_LOCUS51691</name>
</gene>
<keyword evidence="6 9" id="KW-0406">Ion transport</keyword>
<evidence type="ECO:0000256" key="4">
    <source>
        <dbReference type="ARBA" id="ARBA00022692"/>
    </source>
</evidence>
<feature type="transmembrane region" description="Helical" evidence="9">
    <location>
        <begin position="33"/>
        <end position="50"/>
    </location>
</feature>
<sequence length="767" mass="89304">RFKKEIMDILGLIRRLPDIVAYNKFDDDFFDRLNYSHTVAILTIFAIIVTNRQFSENQIKCWVPAQFTGSYEQYVNQICFITNTYSHDLHQPLKDDPDQRYQQELKYYQWTPFILLLMAILFYVPHQFWRGLSLRSGVDIKDLIEAAQTYRSANVHHEDKLKLLDYLTNWLNSYCSNSYRLVTLEQRKLLLSRKAQWIRLIRHIFFPIGIYTGNYLIISYVFIKFLYLCNSIGQILLLNTLLGRQFWYYGIEILHRYWTKQIGLLYSGNEYFPKVVLCDFTVREPNHPRESHRYTVQCVLPFNLFNQQIFTYLYFWLLILSIFNATSILIWFYRISPYTSFHYLERRINIHFLSDEHSKEQELRHIFVYKYLQGDGTFMLRLLASNVSDYVCTKIVLELYRKFRSTFINDKTGREALFESITKKISEDENNPTDDESTCQSVTTDCLPIPNSRQGKIFIERNILRATSSDTAVIKQSEPHRTVSFTLPTTILDEDPQSTTPLTSEFLKSIHPTSSVETDVSQQTIPQNKTAEFQLGSETSPLSTPPSLSTPSPPALSISSTLMRGPSPYATTFILPKKRNEYELPYVDDNNSSNPPIVQPTHTSVYHRSQSAAAALASSNSLLQRSHDMSHYLITRNNVDENIGPNGDTRQQQRTEHRISNIHTGYLTIIAYNQYWYHSYPGYYGTVGSGRFQSFPDRFLQTSSWKRPGTDRIFPVQFRRQGTCRNFLESAKTVPESRRAVPEPTQISTDPVAGMIDLEISTLKPIT</sequence>
<comment type="caution">
    <text evidence="11">The sequence shown here is derived from an EMBL/GenBank/DDBJ whole genome shotgun (WGS) entry which is preliminary data.</text>
</comment>
<feature type="transmembrane region" description="Helical" evidence="9">
    <location>
        <begin position="232"/>
        <end position="251"/>
    </location>
</feature>
<dbReference type="PROSITE" id="PS51013">
    <property type="entry name" value="PANNEXIN"/>
    <property type="match status" value="1"/>
</dbReference>
<feature type="compositionally biased region" description="Low complexity" evidence="10">
    <location>
        <begin position="537"/>
        <end position="556"/>
    </location>
</feature>
<name>A0A816D7F8_ADIRI</name>
<keyword evidence="4 9" id="KW-0812">Transmembrane</keyword>
<proteinExistence type="inferred from homology"/>
<protein>
    <recommendedName>
        <fullName evidence="9">Innexin</fullName>
    </recommendedName>
</protein>
<dbReference type="GO" id="GO:0005921">
    <property type="term" value="C:gap junction"/>
    <property type="evidence" value="ECO:0007669"/>
    <property type="project" value="UniProtKB-UniRule"/>
</dbReference>
<dbReference type="GO" id="GO:0005886">
    <property type="term" value="C:plasma membrane"/>
    <property type="evidence" value="ECO:0007669"/>
    <property type="project" value="UniProtKB-SubCell"/>
</dbReference>
<reference evidence="11" key="1">
    <citation type="submission" date="2021-02" db="EMBL/GenBank/DDBJ databases">
        <authorList>
            <person name="Nowell W R."/>
        </authorList>
    </citation>
    <scope>NUCLEOTIDE SEQUENCE</scope>
</reference>
<feature type="transmembrane region" description="Helical" evidence="9">
    <location>
        <begin position="312"/>
        <end position="333"/>
    </location>
</feature>
<feature type="transmembrane region" description="Helical" evidence="9">
    <location>
        <begin position="107"/>
        <end position="125"/>
    </location>
</feature>
<evidence type="ECO:0000313" key="11">
    <source>
        <dbReference type="EMBL" id="CAF1631265.1"/>
    </source>
</evidence>
<keyword evidence="2 9" id="KW-0813">Transport</keyword>
<evidence type="ECO:0000313" key="12">
    <source>
        <dbReference type="Proteomes" id="UP000663828"/>
    </source>
</evidence>
<evidence type="ECO:0000256" key="2">
    <source>
        <dbReference type="ARBA" id="ARBA00022448"/>
    </source>
</evidence>
<keyword evidence="5 9" id="KW-1133">Transmembrane helix</keyword>
<evidence type="ECO:0000256" key="8">
    <source>
        <dbReference type="ARBA" id="ARBA00023303"/>
    </source>
</evidence>
<dbReference type="Proteomes" id="UP000663828">
    <property type="component" value="Unassembled WGS sequence"/>
</dbReference>
<dbReference type="PRINTS" id="PR01262">
    <property type="entry name" value="INNEXIN"/>
</dbReference>
<evidence type="ECO:0000256" key="5">
    <source>
        <dbReference type="ARBA" id="ARBA00022989"/>
    </source>
</evidence>
<comment type="subcellular location">
    <subcellularLocation>
        <location evidence="1 9">Cell membrane</location>
        <topology evidence="1 9">Multi-pass membrane protein</topology>
    </subcellularLocation>
</comment>
<keyword evidence="3" id="KW-1003">Cell membrane</keyword>
<keyword evidence="12" id="KW-1185">Reference proteome</keyword>
<dbReference type="GO" id="GO:0005243">
    <property type="term" value="F:gap junction channel activity"/>
    <property type="evidence" value="ECO:0007669"/>
    <property type="project" value="TreeGrafter"/>
</dbReference>
<keyword evidence="8 9" id="KW-0407">Ion channel</keyword>
<dbReference type="GO" id="GO:0034220">
    <property type="term" value="P:monoatomic ion transmembrane transport"/>
    <property type="evidence" value="ECO:0007669"/>
    <property type="project" value="UniProtKB-KW"/>
</dbReference>
<evidence type="ECO:0000256" key="7">
    <source>
        <dbReference type="ARBA" id="ARBA00023136"/>
    </source>
</evidence>
<comment type="function">
    <text evidence="9">Structural component of the gap junctions.</text>
</comment>
<dbReference type="PANTHER" id="PTHR11893">
    <property type="entry name" value="INNEXIN"/>
    <property type="match status" value="1"/>
</dbReference>
<accession>A0A816D7F8</accession>
<evidence type="ECO:0000256" key="3">
    <source>
        <dbReference type="ARBA" id="ARBA00022475"/>
    </source>
</evidence>
<evidence type="ECO:0000256" key="6">
    <source>
        <dbReference type="ARBA" id="ARBA00023065"/>
    </source>
</evidence>
<comment type="caution">
    <text evidence="9">Lacks conserved residue(s) required for the propagation of feature annotation.</text>
</comment>
<dbReference type="AlphaFoldDB" id="A0A816D7F8"/>
<organism evidence="11 12">
    <name type="scientific">Adineta ricciae</name>
    <name type="common">Rotifer</name>
    <dbReference type="NCBI Taxonomy" id="249248"/>
    <lineage>
        <taxon>Eukaryota</taxon>
        <taxon>Metazoa</taxon>
        <taxon>Spiralia</taxon>
        <taxon>Gnathifera</taxon>
        <taxon>Rotifera</taxon>
        <taxon>Eurotatoria</taxon>
        <taxon>Bdelloidea</taxon>
        <taxon>Adinetida</taxon>
        <taxon>Adinetidae</taxon>
        <taxon>Adineta</taxon>
    </lineage>
</organism>
<dbReference type="InterPro" id="IPR000990">
    <property type="entry name" value="Innexin"/>
</dbReference>
<evidence type="ECO:0000256" key="9">
    <source>
        <dbReference type="RuleBase" id="RU010713"/>
    </source>
</evidence>
<feature type="region of interest" description="Disordered" evidence="10">
    <location>
        <begin position="534"/>
        <end position="556"/>
    </location>
</feature>
<dbReference type="Pfam" id="PF00876">
    <property type="entry name" value="Innexin"/>
    <property type="match status" value="1"/>
</dbReference>
<comment type="similarity">
    <text evidence="9">Belongs to the pannexin family.</text>
</comment>
<dbReference type="PANTHER" id="PTHR11893:SF36">
    <property type="entry name" value="INNEXIN-5"/>
    <property type="match status" value="1"/>
</dbReference>
<dbReference type="EMBL" id="CAJNOR010008293">
    <property type="protein sequence ID" value="CAF1631265.1"/>
    <property type="molecule type" value="Genomic_DNA"/>
</dbReference>
<feature type="transmembrane region" description="Helical" evidence="9">
    <location>
        <begin position="204"/>
        <end position="226"/>
    </location>
</feature>
<feature type="non-terminal residue" evidence="11">
    <location>
        <position position="1"/>
    </location>
</feature>
<keyword evidence="7 9" id="KW-0472">Membrane</keyword>
<evidence type="ECO:0000256" key="10">
    <source>
        <dbReference type="SAM" id="MobiDB-lite"/>
    </source>
</evidence>
<evidence type="ECO:0000256" key="1">
    <source>
        <dbReference type="ARBA" id="ARBA00004651"/>
    </source>
</evidence>